<organism evidence="1 2">
    <name type="scientific">Holotrichia oblita</name>
    <name type="common">Chafer beetle</name>
    <dbReference type="NCBI Taxonomy" id="644536"/>
    <lineage>
        <taxon>Eukaryota</taxon>
        <taxon>Metazoa</taxon>
        <taxon>Ecdysozoa</taxon>
        <taxon>Arthropoda</taxon>
        <taxon>Hexapoda</taxon>
        <taxon>Insecta</taxon>
        <taxon>Pterygota</taxon>
        <taxon>Neoptera</taxon>
        <taxon>Endopterygota</taxon>
        <taxon>Coleoptera</taxon>
        <taxon>Polyphaga</taxon>
        <taxon>Scarabaeiformia</taxon>
        <taxon>Scarabaeidae</taxon>
        <taxon>Melolonthinae</taxon>
        <taxon>Holotrichia</taxon>
    </lineage>
</organism>
<dbReference type="Proteomes" id="UP001056778">
    <property type="component" value="Chromosome 3"/>
</dbReference>
<accession>A0ACB9TDV2</accession>
<sequence length="166" mass="19674">MTRESKKKDTIVEGQLEVKKKWMAGNQLTRKRGIFVNDEEKNRVMKMQEKERKMQEKEKKKERVLKIELGCRDKQIINILVLHGLDEIEKTKLKDEFWIEVSQIVEGMRGKIMILDDLNERVGKRKNEAEEVIGQFGKEVRNNNGRRIIDFCMQEQLSSDEYVFSA</sequence>
<keyword evidence="2" id="KW-1185">Reference proteome</keyword>
<evidence type="ECO:0000313" key="2">
    <source>
        <dbReference type="Proteomes" id="UP001056778"/>
    </source>
</evidence>
<protein>
    <submittedName>
        <fullName evidence="1">Uncharacterized protein</fullName>
    </submittedName>
</protein>
<reference evidence="1" key="1">
    <citation type="submission" date="2022-04" db="EMBL/GenBank/DDBJ databases">
        <title>Chromosome-scale genome assembly of Holotrichia oblita Faldermann.</title>
        <authorList>
            <person name="Rongchong L."/>
        </authorList>
    </citation>
    <scope>NUCLEOTIDE SEQUENCE</scope>
    <source>
        <strain evidence="1">81SQS9</strain>
    </source>
</reference>
<gene>
    <name evidence="1" type="ORF">MML48_3g00011867</name>
</gene>
<comment type="caution">
    <text evidence="1">The sequence shown here is derived from an EMBL/GenBank/DDBJ whole genome shotgun (WGS) entry which is preliminary data.</text>
</comment>
<name>A0ACB9TDV2_HOLOL</name>
<proteinExistence type="predicted"/>
<dbReference type="EMBL" id="CM043017">
    <property type="protein sequence ID" value="KAI4465053.1"/>
    <property type="molecule type" value="Genomic_DNA"/>
</dbReference>
<evidence type="ECO:0000313" key="1">
    <source>
        <dbReference type="EMBL" id="KAI4465053.1"/>
    </source>
</evidence>